<proteinExistence type="predicted"/>
<organism evidence="1 2">
    <name type="scientific">Pseudomonas jessenii</name>
    <dbReference type="NCBI Taxonomy" id="77298"/>
    <lineage>
        <taxon>Bacteria</taxon>
        <taxon>Pseudomonadati</taxon>
        <taxon>Pseudomonadota</taxon>
        <taxon>Gammaproteobacteria</taxon>
        <taxon>Pseudomonadales</taxon>
        <taxon>Pseudomonadaceae</taxon>
        <taxon>Pseudomonas</taxon>
    </lineage>
</organism>
<dbReference type="AlphaFoldDB" id="A0A370SWP2"/>
<sequence>MKQGHERPVDRMAARVVGAGVTHEYSISDGAVNSFLPLPVRKPNRNEAGQDCFVDLSGRKFGRLTVVGISAEVNARWVVRCVCGSYGLRTAKTIKNADQEACCHQCHLLAVAKRKDLIRRTGKFVDTKEFLK</sequence>
<gene>
    <name evidence="1" type="ORF">DEU51_102392</name>
</gene>
<protein>
    <submittedName>
        <fullName evidence="1">Uncharacterized protein</fullName>
    </submittedName>
</protein>
<dbReference type="Proteomes" id="UP000255365">
    <property type="component" value="Unassembled WGS sequence"/>
</dbReference>
<name>A0A370SWP2_PSEJE</name>
<reference evidence="1 2" key="1">
    <citation type="submission" date="2018-07" db="EMBL/GenBank/DDBJ databases">
        <title>Genome sequencing of rice bacterial endophytes.</title>
        <authorList>
            <person name="Venturi V."/>
        </authorList>
    </citation>
    <scope>NUCLEOTIDE SEQUENCE [LARGE SCALE GENOMIC DNA]</scope>
    <source>
        <strain evidence="1 2">E2333</strain>
    </source>
</reference>
<evidence type="ECO:0000313" key="1">
    <source>
        <dbReference type="EMBL" id="RDL24134.1"/>
    </source>
</evidence>
<dbReference type="EMBL" id="QRAV01000002">
    <property type="protein sequence ID" value="RDL24134.1"/>
    <property type="molecule type" value="Genomic_DNA"/>
</dbReference>
<dbReference type="RefSeq" id="WP_115146250.1">
    <property type="nucleotide sequence ID" value="NZ_QRAV01000002.1"/>
</dbReference>
<evidence type="ECO:0000313" key="2">
    <source>
        <dbReference type="Proteomes" id="UP000255365"/>
    </source>
</evidence>
<comment type="caution">
    <text evidence="1">The sequence shown here is derived from an EMBL/GenBank/DDBJ whole genome shotgun (WGS) entry which is preliminary data.</text>
</comment>
<accession>A0A370SWP2</accession>